<accession>A0AAU7DI96</accession>
<keyword evidence="1" id="KW-1133">Transmembrane helix</keyword>
<name>A0AAU7DI96_9BACT</name>
<dbReference type="AlphaFoldDB" id="A0AAU7DI96"/>
<dbReference type="RefSeq" id="WP_348262293.1">
    <property type="nucleotide sequence ID" value="NZ_CP121196.1"/>
</dbReference>
<organism evidence="2">
    <name type="scientific">Telmatobacter sp. DSM 110680</name>
    <dbReference type="NCBI Taxonomy" id="3036704"/>
    <lineage>
        <taxon>Bacteria</taxon>
        <taxon>Pseudomonadati</taxon>
        <taxon>Acidobacteriota</taxon>
        <taxon>Terriglobia</taxon>
        <taxon>Terriglobales</taxon>
        <taxon>Acidobacteriaceae</taxon>
        <taxon>Telmatobacter</taxon>
    </lineage>
</organism>
<proteinExistence type="predicted"/>
<sequence>MSDEQKSESEPSAEEQSKGLNLTLAYSLLAFAIVAALCIALFIVMPFYHRR</sequence>
<evidence type="ECO:0000256" key="1">
    <source>
        <dbReference type="SAM" id="Phobius"/>
    </source>
</evidence>
<dbReference type="EMBL" id="CP121196">
    <property type="protein sequence ID" value="XBH17061.1"/>
    <property type="molecule type" value="Genomic_DNA"/>
</dbReference>
<feature type="transmembrane region" description="Helical" evidence="1">
    <location>
        <begin position="24"/>
        <end position="48"/>
    </location>
</feature>
<protein>
    <submittedName>
        <fullName evidence="2">Uncharacterized protein</fullName>
    </submittedName>
</protein>
<evidence type="ECO:0000313" key="2">
    <source>
        <dbReference type="EMBL" id="XBH17061.1"/>
    </source>
</evidence>
<keyword evidence="1" id="KW-0812">Transmembrane</keyword>
<keyword evidence="1" id="KW-0472">Membrane</keyword>
<reference evidence="2" key="1">
    <citation type="submission" date="2023-03" db="EMBL/GenBank/DDBJ databases">
        <title>Edaphobacter sp.</title>
        <authorList>
            <person name="Huber K.J."/>
            <person name="Papendorf J."/>
            <person name="Pilke C."/>
            <person name="Bunk B."/>
            <person name="Sproeer C."/>
            <person name="Pester M."/>
        </authorList>
    </citation>
    <scope>NUCLEOTIDE SEQUENCE</scope>
    <source>
        <strain evidence="2">DSM 110680</strain>
    </source>
</reference>
<gene>
    <name evidence="2" type="ORF">P8935_21130</name>
</gene>